<gene>
    <name evidence="1" type="ORF">PHACADRAFT_246138</name>
</gene>
<reference evidence="1 2" key="1">
    <citation type="journal article" date="2012" name="BMC Genomics">
        <title>Comparative genomics of the white-rot fungi, Phanerochaete carnosa and P. chrysosporium, to elucidate the genetic basis of the distinct wood types they colonize.</title>
        <authorList>
            <person name="Suzuki H."/>
            <person name="MacDonald J."/>
            <person name="Syed K."/>
            <person name="Salamov A."/>
            <person name="Hori C."/>
            <person name="Aerts A."/>
            <person name="Henrissat B."/>
            <person name="Wiebenga A."/>
            <person name="vanKuyk P.A."/>
            <person name="Barry K."/>
            <person name="Lindquist E."/>
            <person name="LaButti K."/>
            <person name="Lapidus A."/>
            <person name="Lucas S."/>
            <person name="Coutinho P."/>
            <person name="Gong Y."/>
            <person name="Samejima M."/>
            <person name="Mahadevan R."/>
            <person name="Abou-Zaid M."/>
            <person name="de Vries R.P."/>
            <person name="Igarashi K."/>
            <person name="Yadav J.S."/>
            <person name="Grigoriev I.V."/>
            <person name="Master E.R."/>
        </authorList>
    </citation>
    <scope>NUCLEOTIDE SEQUENCE [LARGE SCALE GENOMIC DNA]</scope>
    <source>
        <strain evidence="1 2">HHB-10118-sp</strain>
    </source>
</reference>
<dbReference type="KEGG" id="pco:PHACADRAFT_246138"/>
<dbReference type="RefSeq" id="XP_007389738.1">
    <property type="nucleotide sequence ID" value="XM_007389676.1"/>
</dbReference>
<evidence type="ECO:0000313" key="2">
    <source>
        <dbReference type="Proteomes" id="UP000008370"/>
    </source>
</evidence>
<organism evidence="1 2">
    <name type="scientific">Phanerochaete carnosa (strain HHB-10118-sp)</name>
    <name type="common">White-rot fungus</name>
    <name type="synonym">Peniophora carnosa</name>
    <dbReference type="NCBI Taxonomy" id="650164"/>
    <lineage>
        <taxon>Eukaryota</taxon>
        <taxon>Fungi</taxon>
        <taxon>Dikarya</taxon>
        <taxon>Basidiomycota</taxon>
        <taxon>Agaricomycotina</taxon>
        <taxon>Agaricomycetes</taxon>
        <taxon>Polyporales</taxon>
        <taxon>Phanerochaetaceae</taxon>
        <taxon>Phanerochaete</taxon>
    </lineage>
</organism>
<proteinExistence type="predicted"/>
<name>K5XBC8_PHACS</name>
<protein>
    <submittedName>
        <fullName evidence="1">Uncharacterized protein</fullName>
    </submittedName>
</protein>
<sequence>MEGLCFHTLSLSATVSSGITFCLWDDHLSVDGPLSKLYSGEDAHFSCSLRTPRGSFMIPLIQELPPAQIECAFLSEQPVGLDYVPWEAVLTLMPSVKNLVVQYKTFDYLMTNT</sequence>
<dbReference type="GeneID" id="18913737"/>
<dbReference type="AlphaFoldDB" id="K5XBC8"/>
<dbReference type="EMBL" id="JH930468">
    <property type="protein sequence ID" value="EKM60267.1"/>
    <property type="molecule type" value="Genomic_DNA"/>
</dbReference>
<accession>K5XBC8</accession>
<dbReference type="HOGENOM" id="CLU_2134389_0_0_1"/>
<dbReference type="Proteomes" id="UP000008370">
    <property type="component" value="Unassembled WGS sequence"/>
</dbReference>
<keyword evidence="2" id="KW-1185">Reference proteome</keyword>
<evidence type="ECO:0000313" key="1">
    <source>
        <dbReference type="EMBL" id="EKM60267.1"/>
    </source>
</evidence>
<dbReference type="InParanoid" id="K5XBC8"/>